<dbReference type="RefSeq" id="WP_120142922.1">
    <property type="nucleotide sequence ID" value="NZ_CP031933.2"/>
</dbReference>
<dbReference type="PANTHER" id="PTHR37813:SF1">
    <property type="entry name" value="FELS-2 PROPHAGE PROTEIN"/>
    <property type="match status" value="1"/>
</dbReference>
<dbReference type="Gene3D" id="1.10.287.1490">
    <property type="match status" value="1"/>
</dbReference>
<feature type="coiled-coil region" evidence="2">
    <location>
        <begin position="92"/>
        <end position="189"/>
    </location>
</feature>
<name>A0A386PRT0_9LACO</name>
<reference evidence="5" key="1">
    <citation type="submission" date="2018-08" db="EMBL/GenBank/DDBJ databases">
        <title>Genome of Lactobacillus sp. HBUAS52074.</title>
        <authorList>
            <person name="Guo Z."/>
            <person name="Zhang Z.D."/>
        </authorList>
    </citation>
    <scope>NUCLEOTIDE SEQUENCE [LARGE SCALE GENOMIC DNA]</scope>
    <source>
        <strain evidence="5">HBUAS52074</strain>
    </source>
</reference>
<dbReference type="CDD" id="cd13402">
    <property type="entry name" value="LT_TF-like"/>
    <property type="match status" value="1"/>
</dbReference>
<evidence type="ECO:0000256" key="1">
    <source>
        <dbReference type="ARBA" id="ARBA00022612"/>
    </source>
</evidence>
<evidence type="ECO:0000256" key="2">
    <source>
        <dbReference type="SAM" id="Coils"/>
    </source>
</evidence>
<dbReference type="NCBIfam" id="TIGR01760">
    <property type="entry name" value="tape_meas_TP901"/>
    <property type="match status" value="1"/>
</dbReference>
<evidence type="ECO:0000259" key="3">
    <source>
        <dbReference type="Pfam" id="PF10145"/>
    </source>
</evidence>
<dbReference type="OrthoDB" id="2137849at2"/>
<gene>
    <name evidence="4" type="ORF">D1B17_08615</name>
</gene>
<accession>A0A386PRT0</accession>
<proteinExistence type="predicted"/>
<sequence length="1691" mass="181990">MAKDMELNTGIHIDSIQAEGSLQSLRNQVKALTSEWKINEQVQRANGNYQSAYQAKAEGLGRAIEGQTNYLNRLKSEMSNLDRTTTEGSQKFSQYTNQVNTATRQLNNMIQQQDRAKSTLNLYTTGIKEQKQAMENAKNVSQSLVERYKAEGKEIKASATERTALKTRIQELNSLYSKESSELERVKKESGATSKEYATQTKRVNELGTEIAKSRTRYRELGSELGGMGTHFTGIRQAAATSKTAIGNMNSSIKNSISHMKNMAMAAGIAGAAVTAMFVSGAKKSVELENSYKQITNLAETGGEKVVEATKNVSRMQEDGQKYALKYGKSQQEIADGYEDLIKRGYDTKQALGAMKSELQASVASGDDFKDVVKVSSQTLEEFGMKTTSTSGMIKNTKKVVNDLAYAADMTATGFSDLGIGMSYVGSTAHQAGFSLSETSSAMGILSNNGLEASQAGTGLRKVINSLISPTKTGASALQELGLSTKDFTDNKGNMKSMTDIFGLLHDKMQGLGKNKQTDIFHDLFGTTGQQAGLILAENAKQLGELNQKVADSAKNDYVGKLSKKNSETGKVALDRLKQSVNAITMTISSAALPAITEIGDKLAKAAGTKEFENAVKGVGKWVGNLTDKVADFFTYLGKHSDDLKGITGSLGTIVKDIAKGAWDTFYGIIKGIGKAFNLVHTNGKKAEDPLKILNQFVSGIAKHEQALKTIGGLLAGIWVADKVANFAVKINDVTDAFKGLKDKLVHSNIETAASEVGEKTGENLTQGITSKMDSGAIESKGSALGLSLGTKLSIGATAALAGIDIAGAISAKTQSQKVKNIGGAIGTTLGAGIGGVLGGAPGAMLGATIGDQLGKSAAPAFQKWLYHPDDPTAKKGTSKYYDQLAASAKKRANQFKSNMLDPDSTAYEQGQDLKQMKIAEANVKKYEALAKRAEKAKESINKPPKKTSTAKAIQDVATTHVSKTDIKNVKSMVSAVKDYETAIKSLKLSLKKNSPSKELSKIDKSIKGKSKEWKSMVKPVNDVAGAFKKFSSFTKSMKKDPFSDLNSDLKKLKKTLKDSNITDKLDSMAKDLKKNKLASELKTMASSIKTDTKTWTKFAKPIRDVQKAFQELNKFTKTYSKSDPFANLDKDIQNLTKTLNNQNIGKILKSQITEANKATTKVTFDTDFKNLTDNVVDALKSFKTNFDKSWKDVWANTGSEEKDALAKVVSNYSSKMNAISKKEISFSSDYLNKWSSWLKSVTSSFKTAFNSLPGLASTALGKVITNVNKGIGGINSVITDFGGKSLNLAKYAVGTAGTPGGNLAVVGEQGYELAYDKANGIYPVGLKGEEVRYLGADTAILPHHLSEQFMGMVANLPHHATGKGDTNKTSEDMTDYVFEHLDEIKKDPVPFLKKPYFEKASFSGNEFISRFGNAISNGFLKAIAEPFKKILADMDFSGAGGARPAKAYGPMIKAAAAYMHQKITDFNVDMIERIIANESGGDPNVTNNWDSNAKAGTPSTGILQYILPTFLNYAMPGHTNIHNPLDQLIALFNDATWRTDMGMGYNGKYGEWRGSASGPSGPRLMYDGGLINKPTSIIGGEAGPEVMIPLNNKMRAVQILQKAKDTIGGPDDTNASVSIDTTRVESNQQQQLMMTQIMVKLLSKIADGSMASDVSNGGTSLNDISNALDKIGLSNRKMTKFQGKGGTAFA</sequence>
<keyword evidence="1" id="KW-1188">Viral release from host cell</keyword>
<dbReference type="Pfam" id="PF10145">
    <property type="entry name" value="PhageMin_Tail"/>
    <property type="match status" value="1"/>
</dbReference>
<protein>
    <submittedName>
        <fullName evidence="4">Phage tail tape measure protein</fullName>
    </submittedName>
</protein>
<feature type="domain" description="Phage tail tape measure protein" evidence="3">
    <location>
        <begin position="322"/>
        <end position="526"/>
    </location>
</feature>
<dbReference type="InterPro" id="IPR010090">
    <property type="entry name" value="Phage_tape_meas"/>
</dbReference>
<dbReference type="PANTHER" id="PTHR37813">
    <property type="entry name" value="FELS-2 PROPHAGE PROTEIN"/>
    <property type="match status" value="1"/>
</dbReference>
<evidence type="ECO:0000313" key="5">
    <source>
        <dbReference type="Proteomes" id="UP000267208"/>
    </source>
</evidence>
<keyword evidence="5" id="KW-1185">Reference proteome</keyword>
<keyword evidence="2" id="KW-0175">Coiled coil</keyword>
<evidence type="ECO:0000313" key="4">
    <source>
        <dbReference type="EMBL" id="AYE38686.1"/>
    </source>
</evidence>
<dbReference type="KEGG" id="lzh:D1B17_08615"/>
<organism evidence="4 5">
    <name type="scientific">Companilactobacillus zhachilii</name>
    <dbReference type="NCBI Taxonomy" id="2304606"/>
    <lineage>
        <taxon>Bacteria</taxon>
        <taxon>Bacillati</taxon>
        <taxon>Bacillota</taxon>
        <taxon>Bacilli</taxon>
        <taxon>Lactobacillales</taxon>
        <taxon>Lactobacillaceae</taxon>
        <taxon>Companilactobacillus</taxon>
    </lineage>
</organism>
<dbReference type="EMBL" id="CP031933">
    <property type="protein sequence ID" value="AYE38686.1"/>
    <property type="molecule type" value="Genomic_DNA"/>
</dbReference>
<dbReference type="Proteomes" id="UP000267208">
    <property type="component" value="Chromosome"/>
</dbReference>